<gene>
    <name evidence="9" type="ORF">HGMM_F13B08C01</name>
</gene>
<keyword evidence="6" id="KW-0175">Coiled coil</keyword>
<evidence type="ECO:0000256" key="7">
    <source>
        <dbReference type="SAM" id="SignalP"/>
    </source>
</evidence>
<evidence type="ECO:0000256" key="2">
    <source>
        <dbReference type="ARBA" id="ARBA00022729"/>
    </source>
</evidence>
<feature type="domain" description="Thioredoxin" evidence="8">
    <location>
        <begin position="70"/>
        <end position="262"/>
    </location>
</feature>
<evidence type="ECO:0000256" key="4">
    <source>
        <dbReference type="ARBA" id="ARBA00023157"/>
    </source>
</evidence>
<dbReference type="GO" id="GO:0016491">
    <property type="term" value="F:oxidoreductase activity"/>
    <property type="evidence" value="ECO:0007669"/>
    <property type="project" value="UniProtKB-KW"/>
</dbReference>
<organism evidence="9">
    <name type="scientific">uncultured Acidobacteriota bacterium</name>
    <dbReference type="NCBI Taxonomy" id="171953"/>
    <lineage>
        <taxon>Bacteria</taxon>
        <taxon>Pseudomonadati</taxon>
        <taxon>Acidobacteriota</taxon>
        <taxon>environmental samples</taxon>
    </lineage>
</organism>
<dbReference type="AlphaFoldDB" id="H5SDA7"/>
<dbReference type="SUPFAM" id="SSF52833">
    <property type="entry name" value="Thioredoxin-like"/>
    <property type="match status" value="1"/>
</dbReference>
<reference evidence="9" key="2">
    <citation type="journal article" date="2012" name="PLoS ONE">
        <title>A Deeply Branching Thermophilic Bacterium with an Ancient Acetyl-CoA Pathway Dominates a Subsurface Ecosystem.</title>
        <authorList>
            <person name="Takami H."/>
            <person name="Noguchi H."/>
            <person name="Takaki Y."/>
            <person name="Uchiyama I."/>
            <person name="Toyoda A."/>
            <person name="Nishi S."/>
            <person name="Chee G.-J."/>
            <person name="Arai W."/>
            <person name="Nunoura T."/>
            <person name="Itoh T."/>
            <person name="Hattori M."/>
            <person name="Takai K."/>
        </authorList>
    </citation>
    <scope>NUCLEOTIDE SEQUENCE</scope>
</reference>
<feature type="signal peptide" evidence="7">
    <location>
        <begin position="1"/>
        <end position="30"/>
    </location>
</feature>
<keyword evidence="5" id="KW-0676">Redox-active center</keyword>
<dbReference type="Gene3D" id="3.40.30.10">
    <property type="entry name" value="Glutaredoxin"/>
    <property type="match status" value="1"/>
</dbReference>
<dbReference type="EMBL" id="AP011679">
    <property type="protein sequence ID" value="BAL54143.1"/>
    <property type="molecule type" value="Genomic_DNA"/>
</dbReference>
<evidence type="ECO:0000259" key="8">
    <source>
        <dbReference type="PROSITE" id="PS51352"/>
    </source>
</evidence>
<name>H5SDA7_9BACT</name>
<reference evidence="9" key="1">
    <citation type="journal article" date="2005" name="Environ. Microbiol.">
        <title>Genetic and functional properties of uncultivated thermophilic crenarchaeotes from a subsurface gold mine as revealed by analysis of genome fragments.</title>
        <authorList>
            <person name="Nunoura T."/>
            <person name="Hirayama H."/>
            <person name="Takami H."/>
            <person name="Oida H."/>
            <person name="Nishi S."/>
            <person name="Shimamura S."/>
            <person name="Suzuki Y."/>
            <person name="Inagaki F."/>
            <person name="Takai K."/>
            <person name="Nealson K.H."/>
            <person name="Horikoshi K."/>
        </authorList>
    </citation>
    <scope>NUCLEOTIDE SEQUENCE</scope>
</reference>
<dbReference type="Gene3D" id="1.10.40.80">
    <property type="match status" value="1"/>
</dbReference>
<protein>
    <submittedName>
        <fullName evidence="9">Thiol:disulfide interchange protein DsbA</fullName>
    </submittedName>
</protein>
<dbReference type="PANTHER" id="PTHR13887:SF14">
    <property type="entry name" value="DISULFIDE BOND FORMATION PROTEIN D"/>
    <property type="match status" value="1"/>
</dbReference>
<keyword evidence="4" id="KW-1015">Disulfide bond</keyword>
<keyword evidence="2 7" id="KW-0732">Signal</keyword>
<dbReference type="InterPro" id="IPR036249">
    <property type="entry name" value="Thioredoxin-like_sf"/>
</dbReference>
<dbReference type="InterPro" id="IPR013766">
    <property type="entry name" value="Thioredoxin_domain"/>
</dbReference>
<accession>H5SDA7</accession>
<dbReference type="InterPro" id="IPR012336">
    <property type="entry name" value="Thioredoxin-like_fold"/>
</dbReference>
<dbReference type="Pfam" id="PF13462">
    <property type="entry name" value="Thioredoxin_4"/>
    <property type="match status" value="1"/>
</dbReference>
<dbReference type="PANTHER" id="PTHR13887">
    <property type="entry name" value="GLUTATHIONE S-TRANSFERASE KAPPA"/>
    <property type="match status" value="1"/>
</dbReference>
<evidence type="ECO:0000256" key="1">
    <source>
        <dbReference type="ARBA" id="ARBA00005791"/>
    </source>
</evidence>
<feature type="coiled-coil region" evidence="6">
    <location>
        <begin position="38"/>
        <end position="68"/>
    </location>
</feature>
<sequence length="266" mass="29870">MDSLRSKRMASALIAAWLLPLLQAGPPQQASPPSNPELQALRREIEALREGQARIEKQLQEIRDLLSTILVPRPTAPREIALTVDGAPAKGEKTARVILIEFSDYQCPFCARHARETLPQIEREYIRTGKVRYVVRDFPLPTHRQAFKAAEAAHCAAEQGRFWEMYARLFEHQHALDVEALPQHAQALGLDLPRFQQCLQEGRYAEAVRRDLEDGRRAGVRGTPTFFLGTLEPDGARVKVQRVIVGAQPYAAFREALEGLLAAQKP</sequence>
<evidence type="ECO:0000256" key="3">
    <source>
        <dbReference type="ARBA" id="ARBA00023002"/>
    </source>
</evidence>
<evidence type="ECO:0000256" key="6">
    <source>
        <dbReference type="SAM" id="Coils"/>
    </source>
</evidence>
<evidence type="ECO:0000313" key="9">
    <source>
        <dbReference type="EMBL" id="BAL54143.1"/>
    </source>
</evidence>
<comment type="similarity">
    <text evidence="1">Belongs to the thioredoxin family. DsbA subfamily.</text>
</comment>
<proteinExistence type="inferred from homology"/>
<keyword evidence="3" id="KW-0560">Oxidoreductase</keyword>
<dbReference type="PROSITE" id="PS51352">
    <property type="entry name" value="THIOREDOXIN_2"/>
    <property type="match status" value="1"/>
</dbReference>
<feature type="chain" id="PRO_5003598198" evidence="7">
    <location>
        <begin position="31"/>
        <end position="266"/>
    </location>
</feature>
<evidence type="ECO:0000256" key="5">
    <source>
        <dbReference type="ARBA" id="ARBA00023284"/>
    </source>
</evidence>